<protein>
    <submittedName>
        <fullName evidence="1 2">Uncharacterized protein</fullName>
    </submittedName>
</protein>
<accession>T1FGB3</accession>
<gene>
    <name evidence="2" type="primary">20207862</name>
    <name evidence="1" type="ORF">HELRODRAFT_180814</name>
</gene>
<dbReference type="Proteomes" id="UP000015101">
    <property type="component" value="Unassembled WGS sequence"/>
</dbReference>
<sequence>MEHKRQRVVVTQEPETKNNLATVTSTEIPNAFATAFSSVATIEPSKTGSTEMSNSIPTHPTKVASSTAFTTYLEPSTAKLVISTTTFEPSKKQTYFSFIATSAVVAGGSQGFSDLVGTTKENEGAATTKTPATTQTGVNASYNLVVEVEI</sequence>
<dbReference type="RefSeq" id="XP_009028361.1">
    <property type="nucleotide sequence ID" value="XM_009030113.1"/>
</dbReference>
<reference evidence="3" key="1">
    <citation type="submission" date="2012-12" db="EMBL/GenBank/DDBJ databases">
        <authorList>
            <person name="Hellsten U."/>
            <person name="Grimwood J."/>
            <person name="Chapman J.A."/>
            <person name="Shapiro H."/>
            <person name="Aerts A."/>
            <person name="Otillar R.P."/>
            <person name="Terry A.Y."/>
            <person name="Boore J.L."/>
            <person name="Simakov O."/>
            <person name="Marletaz F."/>
            <person name="Cho S.-J."/>
            <person name="Edsinger-Gonzales E."/>
            <person name="Havlak P."/>
            <person name="Kuo D.-H."/>
            <person name="Larsson T."/>
            <person name="Lv J."/>
            <person name="Arendt D."/>
            <person name="Savage R."/>
            <person name="Osoegawa K."/>
            <person name="de Jong P."/>
            <person name="Lindberg D.R."/>
            <person name="Seaver E.C."/>
            <person name="Weisblat D.A."/>
            <person name="Putnam N.H."/>
            <person name="Grigoriev I.V."/>
            <person name="Rokhsar D.S."/>
        </authorList>
    </citation>
    <scope>NUCLEOTIDE SEQUENCE</scope>
</reference>
<dbReference type="AlphaFoldDB" id="T1FGB3"/>
<dbReference type="HOGENOM" id="CLU_1742547_0_0_1"/>
<reference evidence="2" key="3">
    <citation type="submission" date="2015-06" db="UniProtKB">
        <authorList>
            <consortium name="EnsemblMetazoa"/>
        </authorList>
    </citation>
    <scope>IDENTIFICATION</scope>
</reference>
<evidence type="ECO:0000313" key="1">
    <source>
        <dbReference type="EMBL" id="ESN93497.1"/>
    </source>
</evidence>
<reference evidence="1 3" key="2">
    <citation type="journal article" date="2013" name="Nature">
        <title>Insights into bilaterian evolution from three spiralian genomes.</title>
        <authorList>
            <person name="Simakov O."/>
            <person name="Marletaz F."/>
            <person name="Cho S.J."/>
            <person name="Edsinger-Gonzales E."/>
            <person name="Havlak P."/>
            <person name="Hellsten U."/>
            <person name="Kuo D.H."/>
            <person name="Larsson T."/>
            <person name="Lv J."/>
            <person name="Arendt D."/>
            <person name="Savage R."/>
            <person name="Osoegawa K."/>
            <person name="de Jong P."/>
            <person name="Grimwood J."/>
            <person name="Chapman J.A."/>
            <person name="Shapiro H."/>
            <person name="Aerts A."/>
            <person name="Otillar R.P."/>
            <person name="Terry A.Y."/>
            <person name="Boore J.L."/>
            <person name="Grigoriev I.V."/>
            <person name="Lindberg D.R."/>
            <person name="Seaver E.C."/>
            <person name="Weisblat D.A."/>
            <person name="Putnam N.H."/>
            <person name="Rokhsar D.S."/>
        </authorList>
    </citation>
    <scope>NUCLEOTIDE SEQUENCE</scope>
</reference>
<dbReference type="InParanoid" id="T1FGB3"/>
<name>T1FGB3_HELRO</name>
<dbReference type="EMBL" id="KB097605">
    <property type="protein sequence ID" value="ESN93497.1"/>
    <property type="molecule type" value="Genomic_DNA"/>
</dbReference>
<dbReference type="KEGG" id="hro:HELRODRAFT_180814"/>
<dbReference type="EMBL" id="AMQM01007379">
    <property type="status" value="NOT_ANNOTATED_CDS"/>
    <property type="molecule type" value="Genomic_DNA"/>
</dbReference>
<dbReference type="EnsemblMetazoa" id="HelroT180814">
    <property type="protein sequence ID" value="HelroP180814"/>
    <property type="gene ID" value="HelroG180814"/>
</dbReference>
<keyword evidence="3" id="KW-1185">Reference proteome</keyword>
<organism evidence="2 3">
    <name type="scientific">Helobdella robusta</name>
    <name type="common">Californian leech</name>
    <dbReference type="NCBI Taxonomy" id="6412"/>
    <lineage>
        <taxon>Eukaryota</taxon>
        <taxon>Metazoa</taxon>
        <taxon>Spiralia</taxon>
        <taxon>Lophotrochozoa</taxon>
        <taxon>Annelida</taxon>
        <taxon>Clitellata</taxon>
        <taxon>Hirudinea</taxon>
        <taxon>Rhynchobdellida</taxon>
        <taxon>Glossiphoniidae</taxon>
        <taxon>Helobdella</taxon>
    </lineage>
</organism>
<dbReference type="GeneID" id="20207862"/>
<evidence type="ECO:0000313" key="2">
    <source>
        <dbReference type="EnsemblMetazoa" id="HelroP180814"/>
    </source>
</evidence>
<evidence type="ECO:0000313" key="3">
    <source>
        <dbReference type="Proteomes" id="UP000015101"/>
    </source>
</evidence>
<dbReference type="CTD" id="20207862"/>
<proteinExistence type="predicted"/>